<dbReference type="Proteomes" id="UP001281147">
    <property type="component" value="Unassembled WGS sequence"/>
</dbReference>
<dbReference type="EMBL" id="JAUTXU010000089">
    <property type="protein sequence ID" value="KAK3709837.1"/>
    <property type="molecule type" value="Genomic_DNA"/>
</dbReference>
<keyword evidence="2" id="KW-1185">Reference proteome</keyword>
<reference evidence="1" key="1">
    <citation type="submission" date="2023-07" db="EMBL/GenBank/DDBJ databases">
        <title>Black Yeasts Isolated from many extreme environments.</title>
        <authorList>
            <person name="Coleine C."/>
            <person name="Stajich J.E."/>
            <person name="Selbmann L."/>
        </authorList>
    </citation>
    <scope>NUCLEOTIDE SEQUENCE</scope>
    <source>
        <strain evidence="1">CCFEE 5714</strain>
    </source>
</reference>
<evidence type="ECO:0000313" key="2">
    <source>
        <dbReference type="Proteomes" id="UP001281147"/>
    </source>
</evidence>
<proteinExistence type="predicted"/>
<name>A0ACC3N613_9PEZI</name>
<gene>
    <name evidence="1" type="primary">HIR3_2</name>
    <name evidence="1" type="ORF">LTR37_010665</name>
</gene>
<sequence length="1939" mass="218032">MSGFKALNIESDDESDIEVDDTKELQIEDALKLYQTALKYHAEGPDSFELAAEAYEQLFQSDIFKYPESQTELKRSELYGATTENEDFWQQDLPVDAVVAASGLDTGPSTLPQILHLSHKNYAQFKLEYLTARLGMLNVSLSQILNDATAALDHFVEALDKDDTDLDLWRRTASVGDMLESKRVARFCLEAVLDGDDEGLGSVLSLPGLDEGLAGEQLRDLIGQLDDQLSILQSPLPRGKRRVLSKMLKQRLGAYQGIMDHKKALQRQEGPRLNREAKRVVLKKPKTWAEVGEILLTQLMTEQHGTSSRDPGTAVSFELGAEQKPFAETLEAPSPRLLTKSSNAATEVAAVPNSITEQFPGHDGGQPTVQPQIASAVNNMDTEHGTAETDAPMIDSPTVTLPTRKRSGDAAGLNDGIEEGRTKSKRTRTRESTNVDDSRQAIIDANTRWEYEQQLNEFQAADDWMFETVGNLFERIGVVGFEASREVRQELQSPGPNEAPRSNGTDEAMSGLKLARNDLQSFLTNYSEQRAHVLLVGGDILDIGKGSSSAGLNGSQSNGGTTRLASNPSLLPDGGFFSFLDSINREWLLNEEVAWKWICHLLSPYSTTEESFYCEYLWPEDLKTMVVRTLVNFDETLFEEAEHDLERWGRDNDVVDMDSGLCDLIQSVFELHLDIYCLIKEPNSGVDAHTVSTQRDRLQRWSALARETMQLRSRVSEKPLLNDKLSIRLLWATTFHIAAGSDVTQDHVIECMNDLRALLISVDEPWIQLQNNAIMPELSVAALDREISRLTTKDFFLKVTSQDQRDPVAIIESLEPLLDCLDDTTRSQTESDADGVERSSVTAQVPLELVRFLQSSDISLRMMLWQRLRDAYLAIDYKPMVVSCYFRMVKVLLTELKSTTSVSMPEHDRQVFLLRTLRLIQDMITKAVAIVQKSDQAFECIDEDGLKAAVSTLGEVLQLVQVFNVRSDSVRVGQSQSPTTPNGLPIQSFTAITKLIEDMQVHTWVLLYTLLKEAIFQFHELFPNPAEDMFDFLRAVHRNLGLRGICGNSNKMFVRMLKDEFLQMTHIEGYDSEQAQVLYDLYGFNCFLNPSYELIEHHCPHDAFIEKSTALQAVDLLIHQAAKLPMKDLAKHPIKDTIEKVHGSAPRKKPTEAILRNRDVYRAYLRSPINPLDLFNCLKGEGNQLTVNQVPKEDALLASKGWYFLMGHIALAKFRLQKRTGPTPTEDVDIAIAFFMQDLEYSMNNWETWFRLAQSYDTKIEESVVWSAEKLNNSMTEIVQLQRAAIHCYTMATALAYRSANVSGDTTEKMTDLFTEFAMRLYASSREPFSMQPFALDDTEKFLSPVHVPGVSKGKPFKPLPVYTAWKLAKVLFQRALWNKSQSWTMCFNLGRCMWKMHAASDHDRGRHNSPPAPQEVLACFIRAIELIPDEKKKDSREKREPVLEPHYKLVSIVHKLVMRNELSLAEAKAALDNSHYTRTVTFPQEMDEWVPYVLAVLKILRAADKSNWHHRMIARAAQIIYDDADPRADGAGPSQDLGAIGAKHELTQQMFTKTMVLQVWRPECERAGRHFVYTARYTRFFVRITEQLKDRANLEMLARRVRRRPHDVFEHSLVWQDICNAYLRLLRNHAALPEGLETSTFSNIFHDQFLERKEPLERWMQVQETHVSPALDVLREVQELKKINQSLMKPGPIDDLIGDAYAHLFSTIGKKLWDEEVRIKAEEEAQRPPPVQSPPRHPTMSLTNLMNIDGTNDIATSAKPIPEIAQTAPPQADQSSSRRKIGVGRREIRTCAEACVQKTNASSMSSVKTTAVLPRVQVVIDSSKETDAGDASVDTSAPGSIHDSADESELSDLEEEGEDDDEGGAPDRDGAPPRLMFPGLASNLISRDASEGFETANEEQGEENGDVEMGDSLVNADEELPETGEGAQEDAEGDAADT</sequence>
<organism evidence="1 2">
    <name type="scientific">Vermiconidia calcicola</name>
    <dbReference type="NCBI Taxonomy" id="1690605"/>
    <lineage>
        <taxon>Eukaryota</taxon>
        <taxon>Fungi</taxon>
        <taxon>Dikarya</taxon>
        <taxon>Ascomycota</taxon>
        <taxon>Pezizomycotina</taxon>
        <taxon>Dothideomycetes</taxon>
        <taxon>Dothideomycetidae</taxon>
        <taxon>Mycosphaerellales</taxon>
        <taxon>Extremaceae</taxon>
        <taxon>Vermiconidia</taxon>
    </lineage>
</organism>
<accession>A0ACC3N613</accession>
<protein>
    <submittedName>
        <fullName evidence="1">Histone transcription regulator 3</fullName>
    </submittedName>
</protein>
<comment type="caution">
    <text evidence="1">The sequence shown here is derived from an EMBL/GenBank/DDBJ whole genome shotgun (WGS) entry which is preliminary data.</text>
</comment>
<evidence type="ECO:0000313" key="1">
    <source>
        <dbReference type="EMBL" id="KAK3709837.1"/>
    </source>
</evidence>